<dbReference type="InterPro" id="IPR000160">
    <property type="entry name" value="GGDEF_dom"/>
</dbReference>
<evidence type="ECO:0000256" key="1">
    <source>
        <dbReference type="ARBA" id="ARBA00012528"/>
    </source>
</evidence>
<evidence type="ECO:0000313" key="3">
    <source>
        <dbReference type="EMBL" id="AWL29005.1"/>
    </source>
</evidence>
<dbReference type="Pfam" id="PF01590">
    <property type="entry name" value="GAF"/>
    <property type="match status" value="1"/>
</dbReference>
<dbReference type="InterPro" id="IPR043128">
    <property type="entry name" value="Rev_trsase/Diguanyl_cyclase"/>
</dbReference>
<name>A0A2S2FDX3_9GAMM</name>
<dbReference type="RefSeq" id="WP_065995086.1">
    <property type="nucleotide sequence ID" value="NZ_CP029397.2"/>
</dbReference>
<feature type="domain" description="GGDEF" evidence="2">
    <location>
        <begin position="196"/>
        <end position="318"/>
    </location>
</feature>
<dbReference type="Gene3D" id="3.30.450.40">
    <property type="match status" value="1"/>
</dbReference>
<dbReference type="PROSITE" id="PS50887">
    <property type="entry name" value="GGDEF"/>
    <property type="match status" value="1"/>
</dbReference>
<keyword evidence="4" id="KW-1185">Reference proteome</keyword>
<dbReference type="InterPro" id="IPR003018">
    <property type="entry name" value="GAF"/>
</dbReference>
<dbReference type="STRING" id="1871111.GCA_001704615_01210"/>
<dbReference type="OrthoDB" id="9812358at2"/>
<dbReference type="SUPFAM" id="SSF55073">
    <property type="entry name" value="Nucleotide cyclase"/>
    <property type="match status" value="1"/>
</dbReference>
<gene>
    <name evidence="3" type="ORF">DJ533_10725</name>
</gene>
<organism evidence="3 4">
    <name type="scientific">Acinetobacter defluvii</name>
    <dbReference type="NCBI Taxonomy" id="1871111"/>
    <lineage>
        <taxon>Bacteria</taxon>
        <taxon>Pseudomonadati</taxon>
        <taxon>Pseudomonadota</taxon>
        <taxon>Gammaproteobacteria</taxon>
        <taxon>Moraxellales</taxon>
        <taxon>Moraxellaceae</taxon>
        <taxon>Acinetobacter</taxon>
    </lineage>
</organism>
<evidence type="ECO:0000259" key="2">
    <source>
        <dbReference type="PROSITE" id="PS50887"/>
    </source>
</evidence>
<dbReference type="GO" id="GO:0052621">
    <property type="term" value="F:diguanylate cyclase activity"/>
    <property type="evidence" value="ECO:0007669"/>
    <property type="project" value="UniProtKB-EC"/>
</dbReference>
<evidence type="ECO:0000313" key="4">
    <source>
        <dbReference type="Proteomes" id="UP000245977"/>
    </source>
</evidence>
<dbReference type="SMART" id="SM00267">
    <property type="entry name" value="GGDEF"/>
    <property type="match status" value="1"/>
</dbReference>
<dbReference type="EC" id="2.7.7.65" evidence="1"/>
<dbReference type="GO" id="GO:0005886">
    <property type="term" value="C:plasma membrane"/>
    <property type="evidence" value="ECO:0007669"/>
    <property type="project" value="TreeGrafter"/>
</dbReference>
<dbReference type="InterPro" id="IPR050469">
    <property type="entry name" value="Diguanylate_Cyclase"/>
</dbReference>
<dbReference type="CDD" id="cd01949">
    <property type="entry name" value="GGDEF"/>
    <property type="match status" value="1"/>
</dbReference>
<dbReference type="Proteomes" id="UP000245977">
    <property type="component" value="Chromosome"/>
</dbReference>
<dbReference type="PANTHER" id="PTHR45138">
    <property type="entry name" value="REGULATORY COMPONENTS OF SENSORY TRANSDUCTION SYSTEM"/>
    <property type="match status" value="1"/>
</dbReference>
<reference evidence="3" key="1">
    <citation type="submission" date="2019-08" db="EMBL/GenBank/DDBJ databases">
        <title>The complete genome of Acinetobacter defluvii strain WCHAD010030.</title>
        <authorList>
            <person name="Hu Y."/>
            <person name="Qin J."/>
            <person name="Feng Y."/>
            <person name="Zong Z."/>
        </authorList>
    </citation>
    <scope>NUCLEOTIDE SEQUENCE</scope>
    <source>
        <strain evidence="3">WCHA30</strain>
    </source>
</reference>
<accession>A0A2S2FDX3</accession>
<dbReference type="InterPro" id="IPR029016">
    <property type="entry name" value="GAF-like_dom_sf"/>
</dbReference>
<dbReference type="GO" id="GO:0043709">
    <property type="term" value="P:cell adhesion involved in single-species biofilm formation"/>
    <property type="evidence" value="ECO:0007669"/>
    <property type="project" value="TreeGrafter"/>
</dbReference>
<dbReference type="InterPro" id="IPR029787">
    <property type="entry name" value="Nucleotide_cyclase"/>
</dbReference>
<protein>
    <recommendedName>
        <fullName evidence="1">diguanylate cyclase</fullName>
        <ecNumber evidence="1">2.7.7.65</ecNumber>
    </recommendedName>
</protein>
<dbReference type="EMBL" id="CP029397">
    <property type="protein sequence ID" value="AWL29005.1"/>
    <property type="molecule type" value="Genomic_DNA"/>
</dbReference>
<dbReference type="Gene3D" id="3.30.70.270">
    <property type="match status" value="1"/>
</dbReference>
<sequence length="318" mass="35808">MLSHHGFKSFEEAGKMVLKYLHNHFDFSLWMITRTEGDDWIVLQSEDNCYGVKQGKVFRWADSFCSQMVQGRAPRIAPSSGHIPLYREAGINQLVNIKSYVGQPLTKEDGTLFGTLCAIDPQPQSENILENAELFELLAQMLSYILQAELREAQQIRETEHFEAQAHSDPLTGLFNRRAWDKLIKSEEKRCQQYGHPAAVLIIDLNDLKITNDSLGHVAGDMLIKRTALTLKNNVRSNDIVARLGGDEFAILSIETNLENAKKLVLRIKNALLEANISAAIGLEMRDPTYGLSAAIIEADKKMYKDKASIKSNSTFIR</sequence>
<dbReference type="SUPFAM" id="SSF55781">
    <property type="entry name" value="GAF domain-like"/>
    <property type="match status" value="1"/>
</dbReference>
<dbReference type="NCBIfam" id="TIGR00254">
    <property type="entry name" value="GGDEF"/>
    <property type="match status" value="1"/>
</dbReference>
<proteinExistence type="predicted"/>
<dbReference type="SMART" id="SM00065">
    <property type="entry name" value="GAF"/>
    <property type="match status" value="1"/>
</dbReference>
<dbReference type="PANTHER" id="PTHR45138:SF6">
    <property type="entry name" value="DIGUANYLATE CYCLASE DGCN"/>
    <property type="match status" value="1"/>
</dbReference>
<dbReference type="AlphaFoldDB" id="A0A2S2FDX3"/>
<dbReference type="Pfam" id="PF00990">
    <property type="entry name" value="GGDEF"/>
    <property type="match status" value="1"/>
</dbReference>
<dbReference type="KEGG" id="adv:DJ533_10725"/>
<dbReference type="GO" id="GO:1902201">
    <property type="term" value="P:negative regulation of bacterial-type flagellum-dependent cell motility"/>
    <property type="evidence" value="ECO:0007669"/>
    <property type="project" value="TreeGrafter"/>
</dbReference>